<dbReference type="InterPro" id="IPR017853">
    <property type="entry name" value="GH"/>
</dbReference>
<dbReference type="InterPro" id="IPR006047">
    <property type="entry name" value="GH13_cat_dom"/>
</dbReference>
<evidence type="ECO:0000256" key="2">
    <source>
        <dbReference type="ARBA" id="ARBA00008061"/>
    </source>
</evidence>
<dbReference type="NCBIfam" id="NF008183">
    <property type="entry name" value="PRK10933.1"/>
    <property type="match status" value="1"/>
</dbReference>
<evidence type="ECO:0000313" key="8">
    <source>
        <dbReference type="Proteomes" id="UP000261105"/>
    </source>
</evidence>
<dbReference type="PANTHER" id="PTHR10357">
    <property type="entry name" value="ALPHA-AMYLASE FAMILY MEMBER"/>
    <property type="match status" value="1"/>
</dbReference>
<dbReference type="FunFam" id="3.20.20.80:FF:000014">
    <property type="entry name" value="Alpha,alpha-phosphotrehalase"/>
    <property type="match status" value="1"/>
</dbReference>
<evidence type="ECO:0000313" key="7">
    <source>
        <dbReference type="EMBL" id="RGN84892.1"/>
    </source>
</evidence>
<dbReference type="Gene3D" id="3.90.400.10">
    <property type="entry name" value="Oligo-1,6-glucosidase, Domain 2"/>
    <property type="match status" value="1"/>
</dbReference>
<dbReference type="Gene3D" id="3.20.20.80">
    <property type="entry name" value="Glycosidases"/>
    <property type="match status" value="1"/>
</dbReference>
<dbReference type="SMART" id="SM00642">
    <property type="entry name" value="Aamy"/>
    <property type="match status" value="1"/>
</dbReference>
<evidence type="ECO:0000256" key="3">
    <source>
        <dbReference type="ARBA" id="ARBA00022490"/>
    </source>
</evidence>
<organism evidence="7 8">
    <name type="scientific">Blautia obeum</name>
    <dbReference type="NCBI Taxonomy" id="40520"/>
    <lineage>
        <taxon>Bacteria</taxon>
        <taxon>Bacillati</taxon>
        <taxon>Bacillota</taxon>
        <taxon>Clostridia</taxon>
        <taxon>Lachnospirales</taxon>
        <taxon>Lachnospiraceae</taxon>
        <taxon>Blautia</taxon>
    </lineage>
</organism>
<dbReference type="Proteomes" id="UP000261105">
    <property type="component" value="Unassembled WGS sequence"/>
</dbReference>
<name>A0A3E5E7R9_9FIRM</name>
<evidence type="ECO:0000256" key="5">
    <source>
        <dbReference type="ARBA" id="ARBA00023295"/>
    </source>
</evidence>
<dbReference type="SUPFAM" id="SSF51445">
    <property type="entry name" value="(Trans)glycosidases"/>
    <property type="match status" value="1"/>
</dbReference>
<keyword evidence="3" id="KW-0963">Cytoplasm</keyword>
<keyword evidence="4" id="KW-0378">Hydrolase</keyword>
<dbReference type="FunFam" id="2.60.40.1180:FF:000007">
    <property type="entry name" value="Sucrose isomerase"/>
    <property type="match status" value="1"/>
</dbReference>
<dbReference type="AlphaFoldDB" id="A0A3E5E7R9"/>
<dbReference type="EMBL" id="QSUZ01000027">
    <property type="protein sequence ID" value="RGN84892.1"/>
    <property type="molecule type" value="Genomic_DNA"/>
</dbReference>
<dbReference type="GO" id="GO:0005737">
    <property type="term" value="C:cytoplasm"/>
    <property type="evidence" value="ECO:0007669"/>
    <property type="project" value="UniProtKB-SubCell"/>
</dbReference>
<keyword evidence="5" id="KW-0326">Glycosidase</keyword>
<dbReference type="GO" id="GO:0009313">
    <property type="term" value="P:oligosaccharide catabolic process"/>
    <property type="evidence" value="ECO:0007669"/>
    <property type="project" value="TreeGrafter"/>
</dbReference>
<comment type="caution">
    <text evidence="7">The sequence shown here is derived from an EMBL/GenBank/DDBJ whole genome shotgun (WGS) entry which is preliminary data.</text>
</comment>
<proteinExistence type="inferred from homology"/>
<accession>A0A3E5E7R9</accession>
<dbReference type="Pfam" id="PF23915">
    <property type="entry name" value="SusG_C"/>
    <property type="match status" value="1"/>
</dbReference>
<dbReference type="SUPFAM" id="SSF51011">
    <property type="entry name" value="Glycosyl hydrolase domain"/>
    <property type="match status" value="1"/>
</dbReference>
<evidence type="ECO:0000256" key="4">
    <source>
        <dbReference type="ARBA" id="ARBA00022801"/>
    </source>
</evidence>
<comment type="subcellular location">
    <subcellularLocation>
        <location evidence="1">Cytoplasm</location>
    </subcellularLocation>
</comment>
<evidence type="ECO:0000259" key="6">
    <source>
        <dbReference type="SMART" id="SM00642"/>
    </source>
</evidence>
<dbReference type="InterPro" id="IPR056300">
    <property type="entry name" value="SusG-like_C"/>
</dbReference>
<evidence type="ECO:0000256" key="1">
    <source>
        <dbReference type="ARBA" id="ARBA00004496"/>
    </source>
</evidence>
<protein>
    <submittedName>
        <fullName evidence="7">Alpha-glucosidase</fullName>
    </submittedName>
</protein>
<dbReference type="FunFam" id="3.20.20.80:FF:000064">
    <property type="entry name" value="Oligo-1,6-glucosidase"/>
    <property type="match status" value="1"/>
</dbReference>
<dbReference type="FunFam" id="3.90.400.10:FF:000002">
    <property type="entry name" value="Sucrose isomerase"/>
    <property type="match status" value="1"/>
</dbReference>
<gene>
    <name evidence="7" type="ORF">DXB38_14495</name>
</gene>
<dbReference type="Gene3D" id="2.60.40.1180">
    <property type="entry name" value="Golgi alpha-mannosidase II"/>
    <property type="match status" value="1"/>
</dbReference>
<reference evidence="7 8" key="1">
    <citation type="submission" date="2018-08" db="EMBL/GenBank/DDBJ databases">
        <title>A genome reference for cultivated species of the human gut microbiota.</title>
        <authorList>
            <person name="Zou Y."/>
            <person name="Xue W."/>
            <person name="Luo G."/>
        </authorList>
    </citation>
    <scope>NUCLEOTIDE SEQUENCE [LARGE SCALE GENOMIC DNA]</scope>
    <source>
        <strain evidence="7 8">OM03-6</strain>
    </source>
</reference>
<dbReference type="CDD" id="cd11333">
    <property type="entry name" value="AmyAc_SI_OligoGlu_DGase"/>
    <property type="match status" value="1"/>
</dbReference>
<dbReference type="InterPro" id="IPR013780">
    <property type="entry name" value="Glyco_hydro_b"/>
</dbReference>
<dbReference type="Pfam" id="PF00128">
    <property type="entry name" value="Alpha-amylase"/>
    <property type="match status" value="1"/>
</dbReference>
<comment type="similarity">
    <text evidence="2">Belongs to the glycosyl hydrolase 13 family.</text>
</comment>
<sequence>MEKKWWKESVVYQIYPKSFKDSNGDGVGDIRGIIQKLDYLKELGVNVLWISPMLESPQDDNGYDISDYRRIYKEYGTMEDYEELLSEAHKRDIRILMDLVVNHTSDEHNWFIESRKSKDNPYRDYYIWKDPVNGKEPNNWGGVFGGSAWEYDSQTQMYYLHLFSKKQPDLNWENEKVRQEVYDMMTFWCEKGIDGFRMDVISMISKDQTFPDGEMNNSLYGDFGPYCVHGPRIHEFLQEMNREVLSKYDIMTVGETSGVTIEEAQNYAGEARNELNMVFQFEHVENGSGDYGKWTTEKYDFKEFKRIMIKWQEELQGKAWNSLFLGNHDQPRSVSRFGNDNPAYRETSAKMLATCLHMMQGTPYVYQGEELGMTNGYFDELEDYRDIESINFFTELTEAGFMTPEYMMKCLMLRSRDNARTPMQWDDSAQAGFTDGESWIKVNPNYKEINAAQQLEDPNSIFHYYQKLIRLRKEKDIIVYGEFEPIYRDDEQIFAYIRRQKQEKLLTVCNFSDKNAEMEISEEFKGAECLITNLDRTVFEGRIVLKPYEAFVLYKK</sequence>
<dbReference type="PANTHER" id="PTHR10357:SF184">
    <property type="entry name" value="OLIGO-1,6-GLUCOSIDASE 1"/>
    <property type="match status" value="1"/>
</dbReference>
<feature type="domain" description="Glycosyl hydrolase family 13 catalytic" evidence="6">
    <location>
        <begin position="13"/>
        <end position="420"/>
    </location>
</feature>
<dbReference type="GO" id="GO:0004556">
    <property type="term" value="F:alpha-amylase activity"/>
    <property type="evidence" value="ECO:0007669"/>
    <property type="project" value="TreeGrafter"/>
</dbReference>
<dbReference type="InterPro" id="IPR045857">
    <property type="entry name" value="O16G_dom_2"/>
</dbReference>